<organism evidence="9 10">
    <name type="scientific">Desulfocucumis palustris</name>
    <dbReference type="NCBI Taxonomy" id="1898651"/>
    <lineage>
        <taxon>Bacteria</taxon>
        <taxon>Bacillati</taxon>
        <taxon>Bacillota</taxon>
        <taxon>Clostridia</taxon>
        <taxon>Eubacteriales</taxon>
        <taxon>Desulfocucumaceae</taxon>
        <taxon>Desulfocucumis</taxon>
    </lineage>
</organism>
<evidence type="ECO:0000256" key="1">
    <source>
        <dbReference type="ARBA" id="ARBA00004651"/>
    </source>
</evidence>
<dbReference type="PANTHER" id="PTHR22926:SF3">
    <property type="entry name" value="UNDECAPRENYL-PHOSPHATE ALPHA-N-ACETYLGLUCOSAMINYL 1-PHOSPHATE TRANSFERASE"/>
    <property type="match status" value="1"/>
</dbReference>
<evidence type="ECO:0000256" key="5">
    <source>
        <dbReference type="ARBA" id="ARBA00022989"/>
    </source>
</evidence>
<dbReference type="AlphaFoldDB" id="A0A2L2XHE0"/>
<feature type="transmembrane region" description="Helical" evidence="8">
    <location>
        <begin position="6"/>
        <end position="24"/>
    </location>
</feature>
<dbReference type="CDD" id="cd06853">
    <property type="entry name" value="GT_WecA_like"/>
    <property type="match status" value="1"/>
</dbReference>
<proteinExistence type="predicted"/>
<evidence type="ECO:0000256" key="6">
    <source>
        <dbReference type="ARBA" id="ARBA00023136"/>
    </source>
</evidence>
<keyword evidence="7" id="KW-0460">Magnesium</keyword>
<keyword evidence="10" id="KW-1185">Reference proteome</keyword>
<feature type="transmembrane region" description="Helical" evidence="8">
    <location>
        <begin position="285"/>
        <end position="316"/>
    </location>
</feature>
<protein>
    <submittedName>
        <fullName evidence="9">Undecaprenyl-phosphate N-acetylglucosaminyl 1-phosphate transferase</fullName>
    </submittedName>
</protein>
<dbReference type="GO" id="GO:0046872">
    <property type="term" value="F:metal ion binding"/>
    <property type="evidence" value="ECO:0007669"/>
    <property type="project" value="UniProtKB-KW"/>
</dbReference>
<feature type="transmembrane region" description="Helical" evidence="8">
    <location>
        <begin position="322"/>
        <end position="341"/>
    </location>
</feature>
<reference evidence="10" key="1">
    <citation type="submission" date="2018-02" db="EMBL/GenBank/DDBJ databases">
        <title>Genome sequence of Desulfocucumis palustris strain NAW-5.</title>
        <authorList>
            <person name="Watanabe M."/>
            <person name="Kojima H."/>
            <person name="Fukui M."/>
        </authorList>
    </citation>
    <scope>NUCLEOTIDE SEQUENCE [LARGE SCALE GENOMIC DNA]</scope>
    <source>
        <strain evidence="10">NAW-5</strain>
    </source>
</reference>
<dbReference type="GO" id="GO:0044038">
    <property type="term" value="P:cell wall macromolecule biosynthetic process"/>
    <property type="evidence" value="ECO:0007669"/>
    <property type="project" value="TreeGrafter"/>
</dbReference>
<evidence type="ECO:0000256" key="2">
    <source>
        <dbReference type="ARBA" id="ARBA00022475"/>
    </source>
</evidence>
<dbReference type="EMBL" id="BFAV01000172">
    <property type="protein sequence ID" value="GBF35570.1"/>
    <property type="molecule type" value="Genomic_DNA"/>
</dbReference>
<accession>A0A2L2XHE0</accession>
<feature type="transmembrane region" description="Helical" evidence="8">
    <location>
        <begin position="185"/>
        <end position="205"/>
    </location>
</feature>
<keyword evidence="5 8" id="KW-1133">Transmembrane helix</keyword>
<feature type="binding site" evidence="7">
    <location>
        <position position="151"/>
    </location>
    <ligand>
        <name>Mg(2+)</name>
        <dbReference type="ChEBI" id="CHEBI:18420"/>
    </ligand>
</feature>
<dbReference type="GO" id="GO:0005886">
    <property type="term" value="C:plasma membrane"/>
    <property type="evidence" value="ECO:0007669"/>
    <property type="project" value="UniProtKB-SubCell"/>
</dbReference>
<evidence type="ECO:0000256" key="4">
    <source>
        <dbReference type="ARBA" id="ARBA00022692"/>
    </source>
</evidence>
<feature type="transmembrane region" description="Helical" evidence="8">
    <location>
        <begin position="45"/>
        <end position="65"/>
    </location>
</feature>
<keyword evidence="6 8" id="KW-0472">Membrane</keyword>
<dbReference type="InterPro" id="IPR000715">
    <property type="entry name" value="Glycosyl_transferase_4"/>
</dbReference>
<feature type="transmembrane region" description="Helical" evidence="8">
    <location>
        <begin position="159"/>
        <end position="179"/>
    </location>
</feature>
<feature type="transmembrane region" description="Helical" evidence="8">
    <location>
        <begin position="240"/>
        <end position="264"/>
    </location>
</feature>
<feature type="binding site" evidence="7">
    <location>
        <position position="218"/>
    </location>
    <ligand>
        <name>Mg(2+)</name>
        <dbReference type="ChEBI" id="CHEBI:18420"/>
    </ligand>
</feature>
<keyword evidence="7" id="KW-0479">Metal-binding</keyword>
<evidence type="ECO:0000256" key="8">
    <source>
        <dbReference type="SAM" id="Phobius"/>
    </source>
</evidence>
<evidence type="ECO:0000313" key="9">
    <source>
        <dbReference type="EMBL" id="GBF35570.1"/>
    </source>
</evidence>
<evidence type="ECO:0000313" key="10">
    <source>
        <dbReference type="Proteomes" id="UP000239549"/>
    </source>
</evidence>
<feature type="transmembrane region" description="Helical" evidence="8">
    <location>
        <begin position="131"/>
        <end position="152"/>
    </location>
</feature>
<evidence type="ECO:0000256" key="3">
    <source>
        <dbReference type="ARBA" id="ARBA00022679"/>
    </source>
</evidence>
<sequence>MLFYPIMSLLAAFAVALLITPWVRKKAFDWGAVDHPDQRKVHSKLMPRLGGLAVYLAFVPAMLMVQPFNKFTAGLLVGITIIILLGIADDIKGISPWVKLSGQIVAAAAVIPFGIKVDFFTNPFNGDIINLGIWAVPVTIFWLIAVTNAINLIDGLDGLAAGVSGIAALTMAAVAWTQFSVLGLAGQSESILLPLILAASILGFLKHNYHPATIFLGDSGSMLLGFSLGAFSVVSLTKSFTAVSVILPLVILGIPLLDTICAILRRYQKHKPIFQPDREHLHHQLMALGFTHAQAVLVIYGISLVMGVSAVVLNIISTDQAAVLLLMLSALVLIGANKIGVLGNRAAKETAINKKAQERS</sequence>
<comment type="subcellular location">
    <subcellularLocation>
        <location evidence="1">Cell membrane</location>
        <topology evidence="1">Multi-pass membrane protein</topology>
    </subcellularLocation>
</comment>
<feature type="transmembrane region" description="Helical" evidence="8">
    <location>
        <begin position="100"/>
        <end position="119"/>
    </location>
</feature>
<dbReference type="InterPro" id="IPR018480">
    <property type="entry name" value="PNAcMuramoyl-5peptid_Trfase_CS"/>
</dbReference>
<comment type="caution">
    <text evidence="9">The sequence shown here is derived from an EMBL/GenBank/DDBJ whole genome shotgun (WGS) entry which is preliminary data.</text>
</comment>
<dbReference type="GO" id="GO:0016780">
    <property type="term" value="F:phosphotransferase activity, for other substituted phosphate groups"/>
    <property type="evidence" value="ECO:0007669"/>
    <property type="project" value="InterPro"/>
</dbReference>
<feature type="transmembrane region" description="Helical" evidence="8">
    <location>
        <begin position="71"/>
        <end position="88"/>
    </location>
</feature>
<keyword evidence="3 9" id="KW-0808">Transferase</keyword>
<dbReference type="Proteomes" id="UP000239549">
    <property type="component" value="Unassembled WGS sequence"/>
</dbReference>
<comment type="cofactor">
    <cofactor evidence="7">
        <name>Mg(2+)</name>
        <dbReference type="ChEBI" id="CHEBI:18420"/>
    </cofactor>
</comment>
<evidence type="ECO:0000256" key="7">
    <source>
        <dbReference type="PIRSR" id="PIRSR600715-1"/>
    </source>
</evidence>
<dbReference type="GO" id="GO:0009103">
    <property type="term" value="P:lipopolysaccharide biosynthetic process"/>
    <property type="evidence" value="ECO:0007669"/>
    <property type="project" value="TreeGrafter"/>
</dbReference>
<dbReference type="Pfam" id="PF00953">
    <property type="entry name" value="Glycos_transf_4"/>
    <property type="match status" value="1"/>
</dbReference>
<keyword evidence="2" id="KW-1003">Cell membrane</keyword>
<feature type="transmembrane region" description="Helical" evidence="8">
    <location>
        <begin position="212"/>
        <end position="234"/>
    </location>
</feature>
<dbReference type="PROSITE" id="PS01348">
    <property type="entry name" value="MRAY_2"/>
    <property type="match status" value="1"/>
</dbReference>
<dbReference type="PANTHER" id="PTHR22926">
    <property type="entry name" value="PHOSPHO-N-ACETYLMURAMOYL-PENTAPEPTIDE-TRANSFERASE"/>
    <property type="match status" value="1"/>
</dbReference>
<gene>
    <name evidence="9" type="ORF">DCCM_4699</name>
</gene>
<keyword evidence="4 8" id="KW-0812">Transmembrane</keyword>
<dbReference type="GO" id="GO:0071555">
    <property type="term" value="P:cell wall organization"/>
    <property type="evidence" value="ECO:0007669"/>
    <property type="project" value="TreeGrafter"/>
</dbReference>
<name>A0A2L2XHE0_9FIRM</name>